<feature type="compositionally biased region" description="Basic and acidic residues" evidence="1">
    <location>
        <begin position="59"/>
        <end position="77"/>
    </location>
</feature>
<dbReference type="AlphaFoldDB" id="A0A102LBW0"/>
<evidence type="ECO:0000313" key="3">
    <source>
        <dbReference type="EMBL" id="KUZ90950.1"/>
    </source>
</evidence>
<comment type="caution">
    <text evidence="3">The sequence shown here is derived from an EMBL/GenBank/DDBJ whole genome shotgun (WGS) entry which is preliminary data.</text>
</comment>
<feature type="compositionally biased region" description="Low complexity" evidence="1">
    <location>
        <begin position="31"/>
        <end position="40"/>
    </location>
</feature>
<name>A0A102LBW0_9BURK</name>
<gene>
    <name evidence="3" type="ORF">WI38_13080</name>
</gene>
<dbReference type="Proteomes" id="UP000065521">
    <property type="component" value="Unassembled WGS sequence"/>
</dbReference>
<protein>
    <recommendedName>
        <fullName evidence="5">DUF4148 domain-containing protein</fullName>
    </recommendedName>
</protein>
<feature type="chain" id="PRO_5007112909" description="DUF4148 domain-containing protein" evidence="2">
    <location>
        <begin position="28"/>
        <end position="108"/>
    </location>
</feature>
<feature type="compositionally biased region" description="Basic residues" evidence="1">
    <location>
        <begin position="48"/>
        <end position="58"/>
    </location>
</feature>
<feature type="region of interest" description="Disordered" evidence="1">
    <location>
        <begin position="31"/>
        <end position="108"/>
    </location>
</feature>
<accession>A0A102LBW0</accession>
<proteinExistence type="predicted"/>
<sequence length="108" mass="11027">MNRIRIVSVAMAASIGLALAGAPIAFAQDAATEAAPTAKPTPKELSKAQRKAARKAAREKRNQDLGAIEKDGYRLTGDRSAYPQNPQSGAGKADGAKATNGAAPSPGQ</sequence>
<evidence type="ECO:0000313" key="4">
    <source>
        <dbReference type="Proteomes" id="UP000065521"/>
    </source>
</evidence>
<feature type="signal peptide" evidence="2">
    <location>
        <begin position="1"/>
        <end position="27"/>
    </location>
</feature>
<organism evidence="3 4">
    <name type="scientific">Burkholderia ubonensis</name>
    <dbReference type="NCBI Taxonomy" id="101571"/>
    <lineage>
        <taxon>Bacteria</taxon>
        <taxon>Pseudomonadati</taxon>
        <taxon>Pseudomonadota</taxon>
        <taxon>Betaproteobacteria</taxon>
        <taxon>Burkholderiales</taxon>
        <taxon>Burkholderiaceae</taxon>
        <taxon>Burkholderia</taxon>
        <taxon>Burkholderia cepacia complex</taxon>
    </lineage>
</organism>
<dbReference type="EMBL" id="LOTN01000025">
    <property type="protein sequence ID" value="KUZ90950.1"/>
    <property type="molecule type" value="Genomic_DNA"/>
</dbReference>
<dbReference type="RefSeq" id="WP_059633041.1">
    <property type="nucleotide sequence ID" value="NZ_LOTK01000061.1"/>
</dbReference>
<evidence type="ECO:0000256" key="1">
    <source>
        <dbReference type="SAM" id="MobiDB-lite"/>
    </source>
</evidence>
<reference evidence="3 4" key="1">
    <citation type="submission" date="2015-11" db="EMBL/GenBank/DDBJ databases">
        <title>Expanding the genomic diversity of Burkholderia species for the development of highly accurate diagnostics.</title>
        <authorList>
            <person name="Sahl J."/>
            <person name="Keim P."/>
            <person name="Wagner D."/>
        </authorList>
    </citation>
    <scope>NUCLEOTIDE SEQUENCE [LARGE SCALE GENOMIC DNA]</scope>
    <source>
        <strain evidence="3 4">RF32-BP4</strain>
    </source>
</reference>
<evidence type="ECO:0000256" key="2">
    <source>
        <dbReference type="SAM" id="SignalP"/>
    </source>
</evidence>
<evidence type="ECO:0008006" key="5">
    <source>
        <dbReference type="Google" id="ProtNLM"/>
    </source>
</evidence>
<keyword evidence="2" id="KW-0732">Signal</keyword>